<feature type="compositionally biased region" description="Acidic residues" evidence="1">
    <location>
        <begin position="1622"/>
        <end position="1639"/>
    </location>
</feature>
<feature type="compositionally biased region" description="Polar residues" evidence="1">
    <location>
        <begin position="135"/>
        <end position="147"/>
    </location>
</feature>
<evidence type="ECO:0000256" key="2">
    <source>
        <dbReference type="SAM" id="Phobius"/>
    </source>
</evidence>
<dbReference type="EMBL" id="NOKA02000020">
    <property type="protein sequence ID" value="RDY31191.1"/>
    <property type="molecule type" value="Genomic_DNA"/>
</dbReference>
<keyword evidence="2" id="KW-1133">Transmembrane helix</keyword>
<evidence type="ECO:0000313" key="4">
    <source>
        <dbReference type="Proteomes" id="UP000216411"/>
    </source>
</evidence>
<feature type="region of interest" description="Disordered" evidence="1">
    <location>
        <begin position="1609"/>
        <end position="1651"/>
    </location>
</feature>
<keyword evidence="2" id="KW-0812">Transmembrane</keyword>
<evidence type="ECO:0000256" key="1">
    <source>
        <dbReference type="SAM" id="MobiDB-lite"/>
    </source>
</evidence>
<accession>A0A371JEK8</accession>
<keyword evidence="2" id="KW-0472">Membrane</keyword>
<keyword evidence="4" id="KW-1185">Reference proteome</keyword>
<evidence type="ECO:0000313" key="3">
    <source>
        <dbReference type="EMBL" id="RDY31191.1"/>
    </source>
</evidence>
<dbReference type="Gene3D" id="2.60.40.3630">
    <property type="match status" value="1"/>
</dbReference>
<reference evidence="3 4" key="1">
    <citation type="journal article" date="2017" name="Genome Announc.">
        <title>Draft Genome Sequence of a Sporulating and Motile Strain of Lachnotalea glycerini Isolated from Water in Quebec City, Canada.</title>
        <authorList>
            <person name="Maheux A.F."/>
            <person name="Boudreau D.K."/>
            <person name="Berube E."/>
            <person name="Boissinot M."/>
            <person name="Raymond F."/>
            <person name="Brodeur S."/>
            <person name="Corbeil J."/>
            <person name="Isabel S."/>
            <person name="Omar R.F."/>
            <person name="Bergeron M.G."/>
        </authorList>
    </citation>
    <scope>NUCLEOTIDE SEQUENCE [LARGE SCALE GENOMIC DNA]</scope>
    <source>
        <strain evidence="3 4">CCRI-19302</strain>
    </source>
</reference>
<dbReference type="OrthoDB" id="1951836at2"/>
<name>A0A371JEK8_9FIRM</name>
<sequence>MRKLKKYIAVSLAGIILMPIMFSKNVMAESVQIENIQSEGMFRMTNGLAETKETDEKIEIETKINIQADSDKTTDGTQIVEKIQEQENEESTEKGVSESEEGLENERESERAESIDDKAAQESEESKDTRKSNEQTDSTIENQATTITEKEAAIEKTLAEEQEKQKQNETIIVGFEEYDLYSQEPFGEIAISDRNALSLPTKISILNVNNEIVEIDAVWICENDILTTDYISYCYQLTLPQDYILMDELKEKYKNGELTLPFIMVTIQPDQQSNQIDSLLSKQQLVLEAQTAYGQSLVLEILDRLNAAPSKYKDIDTSHYTCDNGQGVSDNGWYRYGVCVKATVSNYNESTGVLRTWYTGSDEYNGCDKNCPDHFIKSLKSWVFPFTPNKENMSYGLEVDGIYKNVTVKLSTNGRLTWPKSKKISIPIDRQKPTYTTSVTNHYDTQNGPWTNVKSLTFTVNAYDQQSGISRVVWQKTNDGTNWETLKADSVASGNTQNSYTSQFTTTEEGHGCYRAVIYDKCAFNATAYFTKRMDYTAPISTATINGILINGWYRDDTSLTISSMDNLTGIGELYRNNVSIENGDVINVAEGRNNIYYYYSVDGTGNIESTKAISLSVDASAPINVSVTAPTEWTKNNVQLTVKGQDTYSGLESLKVQYSLNNSLWTDYRMVKYTGSTALETVTSIYATNNGYYRVMATDRVGHTTISSVFKVTNIDAYDPKLSHAVTGNFLNGWYKESANLNLTASDTGGSGVKSITVNNNATVGDKRSIKVTNEGSNQFICYATDNAGGMTRPVKDITIKVDDSSPINLSLTPNTIDWTKDPIQMMVKADDVQSGVNTIELQYTKDKTDINSWMTYKTESFNGVNQASREISVTDNGYYRIVVNDQVGFQAVSKVLEVNNYDAFKPDGSTIGIEPDTIQWVDESTGVEVTSYGSDELSGLSTVEVWGLNNDDQYTPIKVENYNGETTVESTTYDTHKNNNFLTNITDQAGNELQMKDEEALEVDNIDPEAPNLIIESISSQDNYISTGEGYVIRTVIEDSQSGFSEAELQKLNKHEEWEDYQTQYKILKNGEEPDTCKEEAETSDEENIKEETLTKVARNRVLVAAENQTSADLNNQMPSEEEVREQGESKVIIEYTVRENGIYRVRGADLVNNKAYSNDTVVVNNLDGSMPVITVEGNPTIWQNTDAAIQVTAVDAETKIVKMTLDKIEKDFKENEDGEFYFTFEATKNQEFTVTAVDEAGNSTTEIIKVIKIDKDAPVLNTDISKSWWSMIFKDYRNLRVNGFDELSKIAKVSVTYQGKESILSNFEYEKAKFDYKGNYKIFENGDYIVTITDQAGNITTQSISEANLDFSAPWLKVEGNPIIWQNTDAAITVTAIDEDSKIEKMTLNKKEQTFTIDENGEYHFTFTATKNQKFIVAAYDKSGNVTAQVVQVTKIDKEIPTINTVLDTKWKQDGYRIMSYNGTDELSGIAEIMLEHEGVIEILTRFSYEKEQKHTSNEYRITQDGNYIVTIKDHAGNSNKRTVSEAEAKILKAIEVVVPPDKTAYHKAENFKKKGMIVDAIYNDHSRSLDIKEYVILNEKNLSLDQTKIDLSYMENGVIAYTDTPIQVGIRPTQPDTPEPEEPLQPDTPEPEEPLQPDTPHTSNNPIQKSENVAMEEMFMMEQSENKMNQLSKEMEEKIVENVLQNSKERTRFPFKNVLAVAGIFIILLLIRFSNVKVYSQAIDGSWNLLGKTKARKVKGYYLVKLSKLLRIKAESDRYKLVFSKGFKRRHKECELVIRIERADYERYLPKDSDTVCVEHWY</sequence>
<organism evidence="3 4">
    <name type="scientific">Lachnotalea glycerini</name>
    <dbReference type="NCBI Taxonomy" id="1763509"/>
    <lineage>
        <taxon>Bacteria</taxon>
        <taxon>Bacillati</taxon>
        <taxon>Bacillota</taxon>
        <taxon>Clostridia</taxon>
        <taxon>Lachnospirales</taxon>
        <taxon>Lachnospiraceae</taxon>
        <taxon>Lachnotalea</taxon>
    </lineage>
</organism>
<dbReference type="Proteomes" id="UP000216411">
    <property type="component" value="Unassembled WGS sequence"/>
</dbReference>
<evidence type="ECO:0008006" key="5">
    <source>
        <dbReference type="Google" id="ProtNLM"/>
    </source>
</evidence>
<feature type="transmembrane region" description="Helical" evidence="2">
    <location>
        <begin position="1697"/>
        <end position="1715"/>
    </location>
</feature>
<feature type="region of interest" description="Disordered" evidence="1">
    <location>
        <begin position="84"/>
        <end position="148"/>
    </location>
</feature>
<proteinExistence type="predicted"/>
<protein>
    <recommendedName>
        <fullName evidence="5">Ig-like domain-containing protein</fullName>
    </recommendedName>
</protein>
<feature type="compositionally biased region" description="Basic and acidic residues" evidence="1">
    <location>
        <begin position="104"/>
        <end position="134"/>
    </location>
</feature>
<gene>
    <name evidence="3" type="ORF">CG710_010940</name>
</gene>
<dbReference type="RefSeq" id="WP_094377768.1">
    <property type="nucleotide sequence ID" value="NZ_NOKA02000020.1"/>
</dbReference>
<comment type="caution">
    <text evidence="3">The sequence shown here is derived from an EMBL/GenBank/DDBJ whole genome shotgun (WGS) entry which is preliminary data.</text>
</comment>